<dbReference type="RefSeq" id="WP_100590551.1">
    <property type="nucleotide sequence ID" value="NZ_CP015578.1"/>
</dbReference>
<dbReference type="GO" id="GO:0016746">
    <property type="term" value="F:acyltransferase activity"/>
    <property type="evidence" value="ECO:0007669"/>
    <property type="project" value="UniProtKB-KW"/>
</dbReference>
<dbReference type="InterPro" id="IPR051085">
    <property type="entry name" value="MB_O-acyltransferase"/>
</dbReference>
<evidence type="ECO:0000256" key="1">
    <source>
        <dbReference type="ARBA" id="ARBA00004651"/>
    </source>
</evidence>
<evidence type="ECO:0000313" key="12">
    <source>
        <dbReference type="Proteomes" id="UP000202031"/>
    </source>
</evidence>
<evidence type="ECO:0000256" key="3">
    <source>
        <dbReference type="ARBA" id="ARBA00022475"/>
    </source>
</evidence>
<dbReference type="GO" id="GO:0005886">
    <property type="term" value="C:plasma membrane"/>
    <property type="evidence" value="ECO:0007669"/>
    <property type="project" value="UniProtKB-SubCell"/>
</dbReference>
<accession>A0A1X9SM65</accession>
<feature type="transmembrane region" description="Helical" evidence="10">
    <location>
        <begin position="83"/>
        <end position="101"/>
    </location>
</feature>
<dbReference type="InterPro" id="IPR024194">
    <property type="entry name" value="Ac/AlaTfrase_AlgI/DltB"/>
</dbReference>
<feature type="transmembrane region" description="Helical" evidence="10">
    <location>
        <begin position="164"/>
        <end position="183"/>
    </location>
</feature>
<feature type="transmembrane region" description="Helical" evidence="10">
    <location>
        <begin position="471"/>
        <end position="492"/>
    </location>
</feature>
<feature type="transmembrane region" description="Helical" evidence="10">
    <location>
        <begin position="121"/>
        <end position="143"/>
    </location>
</feature>
<keyword evidence="6 10" id="KW-1133">Transmembrane helix</keyword>
<evidence type="ECO:0000256" key="7">
    <source>
        <dbReference type="ARBA" id="ARBA00023136"/>
    </source>
</evidence>
<evidence type="ECO:0000256" key="2">
    <source>
        <dbReference type="ARBA" id="ARBA00010323"/>
    </source>
</evidence>
<evidence type="ECO:0000256" key="6">
    <source>
        <dbReference type="ARBA" id="ARBA00022989"/>
    </source>
</evidence>
<keyword evidence="4 9" id="KW-0808">Transferase</keyword>
<comment type="similarity">
    <text evidence="2 9">Belongs to the membrane-bound acyltransferase family.</text>
</comment>
<feature type="transmembrane region" description="Helical" evidence="10">
    <location>
        <begin position="263"/>
        <end position="283"/>
    </location>
</feature>
<keyword evidence="8 9" id="KW-0012">Acyltransferase</keyword>
<evidence type="ECO:0000256" key="8">
    <source>
        <dbReference type="ARBA" id="ARBA00023315"/>
    </source>
</evidence>
<reference evidence="12" key="1">
    <citation type="journal article" date="2017" name="Genome Biol. Evol.">
        <title>Comparative Genomic Analysis Identifies a Campylobacter Clade Deficient in Selenium Metabolism.</title>
        <authorList>
            <person name="Miller W.G."/>
            <person name="Yee E."/>
            <person name="Lopes B.S."/>
            <person name="Chapman M.H."/>
            <person name="Huynh S."/>
            <person name="Bono J.L."/>
            <person name="Parker C.T."/>
            <person name="Strachan N.J.C."/>
            <person name="Forbes K.J."/>
        </authorList>
    </citation>
    <scope>NUCLEOTIDE SEQUENCE [LARGE SCALE GENOMIC DNA]</scope>
    <source>
        <strain evidence="12">NCTC 13004</strain>
    </source>
</reference>
<dbReference type="PIRSF" id="PIRSF500217">
    <property type="entry name" value="AlgI"/>
    <property type="match status" value="1"/>
</dbReference>
<dbReference type="PANTHER" id="PTHR13285:SF23">
    <property type="entry name" value="TEICHOIC ACID D-ALANYLTRANSFERASE"/>
    <property type="match status" value="1"/>
</dbReference>
<protein>
    <submittedName>
        <fullName evidence="11">Membrane bound O-acyl transferase, MBOAT family</fullName>
    </submittedName>
</protein>
<feature type="transmembrane region" description="Helical" evidence="10">
    <location>
        <begin position="380"/>
        <end position="399"/>
    </location>
</feature>
<evidence type="ECO:0000256" key="9">
    <source>
        <dbReference type="PIRNR" id="PIRNR016636"/>
    </source>
</evidence>
<name>A0A1X9SM65_9BACT</name>
<gene>
    <name evidence="11" type="ORF">CLAN_0588</name>
</gene>
<evidence type="ECO:0000256" key="4">
    <source>
        <dbReference type="ARBA" id="ARBA00022679"/>
    </source>
</evidence>
<dbReference type="Pfam" id="PF03062">
    <property type="entry name" value="MBOAT"/>
    <property type="match status" value="1"/>
</dbReference>
<evidence type="ECO:0000313" key="11">
    <source>
        <dbReference type="EMBL" id="ARQ97337.1"/>
    </source>
</evidence>
<dbReference type="PANTHER" id="PTHR13285">
    <property type="entry name" value="ACYLTRANSFERASE"/>
    <property type="match status" value="1"/>
</dbReference>
<dbReference type="InterPro" id="IPR028362">
    <property type="entry name" value="AlgI"/>
</dbReference>
<comment type="subcellular location">
    <subcellularLocation>
        <location evidence="1">Cell membrane</location>
        <topology evidence="1">Multi-pass membrane protein</topology>
    </subcellularLocation>
</comment>
<dbReference type="EMBL" id="CP015578">
    <property type="protein sequence ID" value="ARQ97337.1"/>
    <property type="molecule type" value="Genomic_DNA"/>
</dbReference>
<dbReference type="KEGG" id="clx:CLAN_0588"/>
<organism evidence="11 12">
    <name type="scientific">Campylobacter lanienae NCTC 13004</name>
    <dbReference type="NCBI Taxonomy" id="1031753"/>
    <lineage>
        <taxon>Bacteria</taxon>
        <taxon>Pseudomonadati</taxon>
        <taxon>Campylobacterota</taxon>
        <taxon>Epsilonproteobacteria</taxon>
        <taxon>Campylobacterales</taxon>
        <taxon>Campylobacteraceae</taxon>
        <taxon>Campylobacter</taxon>
    </lineage>
</organism>
<dbReference type="PIRSF" id="PIRSF016636">
    <property type="entry name" value="AlgI_DltB"/>
    <property type="match status" value="1"/>
</dbReference>
<feature type="transmembrane region" description="Helical" evidence="10">
    <location>
        <begin position="348"/>
        <end position="368"/>
    </location>
</feature>
<feature type="transmembrane region" description="Helical" evidence="10">
    <location>
        <begin position="6"/>
        <end position="23"/>
    </location>
</feature>
<reference evidence="12" key="2">
    <citation type="journal article" date="2017" name="Genome Biol. Evol.">
        <title>Comparative genomic analysis identifies a Campylobacter clade deficient in selenium metabolism.</title>
        <authorList>
            <person name="Miller W.G."/>
            <person name="Yee E."/>
            <person name="Lopes B.S."/>
            <person name="Chapman M.H."/>
            <person name="Huynh S."/>
            <person name="Bono J.L."/>
            <person name="Parker C.T."/>
            <person name="Strachan N.J.C."/>
            <person name="Forbes K.J."/>
        </authorList>
    </citation>
    <scope>NUCLEOTIDE SEQUENCE [LARGE SCALE GENOMIC DNA]</scope>
    <source>
        <strain evidence="12">NCTC 13004</strain>
    </source>
</reference>
<dbReference type="Proteomes" id="UP000202031">
    <property type="component" value="Chromosome"/>
</dbReference>
<keyword evidence="5 10" id="KW-0812">Transmembrane</keyword>
<feature type="transmembrane region" description="Helical" evidence="10">
    <location>
        <begin position="442"/>
        <end position="459"/>
    </location>
</feature>
<evidence type="ECO:0000256" key="10">
    <source>
        <dbReference type="SAM" id="Phobius"/>
    </source>
</evidence>
<keyword evidence="3 9" id="KW-1003">Cell membrane</keyword>
<sequence>MVFSSYAFIFGFLPVMIVGFYLLKYLNYHRASNIFLVLGSLFFYAFWNVLYLPILVGSILINYLIASRILSIKLAKLGGGKSLLIIGIILNLSLLGFFKYTDFFLENFNLFNQILNLNFNIPLPHIVLPLAISFFTFQQIAFLTDCYKNVDINDLREHGKKIDFIDYCLFISFFPQLIAGPIVHHKEMMPQFKTNETIPTQYQSIAKGLFIFSIGLFKKVFIADSFAKWANAGFSYVENGGVMNIIESWVTSLSYTFQLYFDFSGYCDMAIGLGLMFGIILPINFNSPYKSLSITEFWRRWHITLGRFLKDYLYIPLGGNRFGKILTLRNLFIVAFLSGVWHGAGWGFVIWGALHGVAMVIHRIYLYFDISLRYANSKIYKIFCWFITFNFLNITWIFFRSQNLDGALNLLKGMFGVVWIELPQKLRFPFILEQIGGRNDTIIYLIIALIITLMRKNSIEMLNSFKPNLKNAIFAGLLLYIALITLSITPYVEFIYFNF</sequence>
<dbReference type="GeneID" id="46921062"/>
<evidence type="ECO:0000256" key="5">
    <source>
        <dbReference type="ARBA" id="ARBA00022692"/>
    </source>
</evidence>
<dbReference type="AlphaFoldDB" id="A0A1X9SM65"/>
<proteinExistence type="inferred from homology"/>
<dbReference type="GO" id="GO:0042121">
    <property type="term" value="P:alginic acid biosynthetic process"/>
    <property type="evidence" value="ECO:0007669"/>
    <property type="project" value="InterPro"/>
</dbReference>
<dbReference type="InterPro" id="IPR004299">
    <property type="entry name" value="MBOAT_fam"/>
</dbReference>
<keyword evidence="7 9" id="KW-0472">Membrane</keyword>
<feature type="transmembrane region" description="Helical" evidence="10">
    <location>
        <begin position="53"/>
        <end position="71"/>
    </location>
</feature>